<dbReference type="EMBL" id="GBHO01037782">
    <property type="protein sequence ID" value="JAG05822.1"/>
    <property type="molecule type" value="Transcribed_RNA"/>
</dbReference>
<reference evidence="1" key="1">
    <citation type="journal article" date="2014" name="PLoS ONE">
        <title>Transcriptome-Based Identification of ABC Transporters in the Western Tarnished Plant Bug Lygus hesperus.</title>
        <authorList>
            <person name="Hull J.J."/>
            <person name="Chaney K."/>
            <person name="Geib S.M."/>
            <person name="Fabrick J.A."/>
            <person name="Brent C.S."/>
            <person name="Walsh D."/>
            <person name="Lavine L.C."/>
        </authorList>
    </citation>
    <scope>NUCLEOTIDE SEQUENCE</scope>
</reference>
<name>A0A0A9WBI6_LYGHE</name>
<protein>
    <submittedName>
        <fullName evidence="1">Uncharacterized protein</fullName>
    </submittedName>
</protein>
<organism evidence="1">
    <name type="scientific">Lygus hesperus</name>
    <name type="common">Western plant bug</name>
    <dbReference type="NCBI Taxonomy" id="30085"/>
    <lineage>
        <taxon>Eukaryota</taxon>
        <taxon>Metazoa</taxon>
        <taxon>Ecdysozoa</taxon>
        <taxon>Arthropoda</taxon>
        <taxon>Hexapoda</taxon>
        <taxon>Insecta</taxon>
        <taxon>Pterygota</taxon>
        <taxon>Neoptera</taxon>
        <taxon>Paraneoptera</taxon>
        <taxon>Hemiptera</taxon>
        <taxon>Heteroptera</taxon>
        <taxon>Panheteroptera</taxon>
        <taxon>Cimicomorpha</taxon>
        <taxon>Miridae</taxon>
        <taxon>Mirini</taxon>
        <taxon>Lygus</taxon>
    </lineage>
</organism>
<reference evidence="1" key="2">
    <citation type="submission" date="2014-07" db="EMBL/GenBank/DDBJ databases">
        <authorList>
            <person name="Hull J."/>
        </authorList>
    </citation>
    <scope>NUCLEOTIDE SEQUENCE</scope>
</reference>
<sequence length="112" mass="12285">MFRRSTMDESSSGLALLSAERLWSALLFIILDSWPDLDPVINNNIPVKIGARALPSSISTSVSKQYCKFLSSTLHRICSSSQSSQKVPVSFKAFELTSSFGRIHLVSGSLHP</sequence>
<proteinExistence type="predicted"/>
<gene>
    <name evidence="1" type="ORF">CM83_41212</name>
</gene>
<evidence type="ECO:0000313" key="1">
    <source>
        <dbReference type="EMBL" id="JAG05822.1"/>
    </source>
</evidence>
<accession>A0A0A9WBI6</accession>
<dbReference type="AlphaFoldDB" id="A0A0A9WBI6"/>